<dbReference type="PANTHER" id="PTHR23520:SF5">
    <property type="entry name" value="TRANSPORTER, PUTATIVE (AFU_ORTHOLOGUE AFUA_3G04000)-RELATED"/>
    <property type="match status" value="1"/>
</dbReference>
<evidence type="ECO:0000259" key="2">
    <source>
        <dbReference type="PROSITE" id="PS50850"/>
    </source>
</evidence>
<dbReference type="Pfam" id="PF07690">
    <property type="entry name" value="MFS_1"/>
    <property type="match status" value="1"/>
</dbReference>
<feature type="transmembrane region" description="Helical" evidence="1">
    <location>
        <begin position="82"/>
        <end position="115"/>
    </location>
</feature>
<feature type="non-terminal residue" evidence="3">
    <location>
        <position position="223"/>
    </location>
</feature>
<keyword evidence="1" id="KW-0812">Transmembrane</keyword>
<evidence type="ECO:0000256" key="1">
    <source>
        <dbReference type="SAM" id="Phobius"/>
    </source>
</evidence>
<keyword evidence="1" id="KW-0472">Membrane</keyword>
<accession>A0A382Q0F0</accession>
<sequence>MHMLRLLRVTSRDGQTIMAARALRAFAHSAASVVLAIYLDIRGFSLAEIGLFLTLGGFGAAIWALASGLIGDTVGRRKMLVLISLFTAGSGISLAVAPAYPILVVIGFIGAFTAMAGSSGATGPLEQASLASTASPERRTEAFAILGIIGTSGVALGALAAGIPNVLQAAFDIDEIRSYQILFLTYSVVNLLAALLYASISPNVEVNNLPTRWMNPIKLKSRR</sequence>
<proteinExistence type="predicted"/>
<feature type="transmembrane region" description="Helical" evidence="1">
    <location>
        <begin position="51"/>
        <end position="70"/>
    </location>
</feature>
<dbReference type="InterPro" id="IPR036259">
    <property type="entry name" value="MFS_trans_sf"/>
</dbReference>
<organism evidence="3">
    <name type="scientific">marine metagenome</name>
    <dbReference type="NCBI Taxonomy" id="408172"/>
    <lineage>
        <taxon>unclassified sequences</taxon>
        <taxon>metagenomes</taxon>
        <taxon>ecological metagenomes</taxon>
    </lineage>
</organism>
<dbReference type="PROSITE" id="PS50850">
    <property type="entry name" value="MFS"/>
    <property type="match status" value="1"/>
</dbReference>
<dbReference type="AlphaFoldDB" id="A0A382Q0F0"/>
<dbReference type="GO" id="GO:0022857">
    <property type="term" value="F:transmembrane transporter activity"/>
    <property type="evidence" value="ECO:0007669"/>
    <property type="project" value="InterPro"/>
</dbReference>
<dbReference type="InterPro" id="IPR011701">
    <property type="entry name" value="MFS"/>
</dbReference>
<protein>
    <recommendedName>
        <fullName evidence="2">Major facilitator superfamily (MFS) profile domain-containing protein</fullName>
    </recommendedName>
</protein>
<dbReference type="EMBL" id="UINC01110713">
    <property type="protein sequence ID" value="SVC78405.1"/>
    <property type="molecule type" value="Genomic_DNA"/>
</dbReference>
<reference evidence="3" key="1">
    <citation type="submission" date="2018-05" db="EMBL/GenBank/DDBJ databases">
        <authorList>
            <person name="Lanie J.A."/>
            <person name="Ng W.-L."/>
            <person name="Kazmierczak K.M."/>
            <person name="Andrzejewski T.M."/>
            <person name="Davidsen T.M."/>
            <person name="Wayne K.J."/>
            <person name="Tettelin H."/>
            <person name="Glass J.I."/>
            <person name="Rusch D."/>
            <person name="Podicherti R."/>
            <person name="Tsui H.-C.T."/>
            <person name="Winkler M.E."/>
        </authorList>
    </citation>
    <scope>NUCLEOTIDE SEQUENCE</scope>
</reference>
<gene>
    <name evidence="3" type="ORF">METZ01_LOCUS331259</name>
</gene>
<feature type="transmembrane region" description="Helical" evidence="1">
    <location>
        <begin position="179"/>
        <end position="200"/>
    </location>
</feature>
<dbReference type="SUPFAM" id="SSF103473">
    <property type="entry name" value="MFS general substrate transporter"/>
    <property type="match status" value="1"/>
</dbReference>
<feature type="domain" description="Major facilitator superfamily (MFS) profile" evidence="2">
    <location>
        <begin position="1"/>
        <end position="223"/>
    </location>
</feature>
<evidence type="ECO:0000313" key="3">
    <source>
        <dbReference type="EMBL" id="SVC78405.1"/>
    </source>
</evidence>
<keyword evidence="1" id="KW-1133">Transmembrane helix</keyword>
<dbReference type="Gene3D" id="1.20.1250.20">
    <property type="entry name" value="MFS general substrate transporter like domains"/>
    <property type="match status" value="1"/>
</dbReference>
<dbReference type="PANTHER" id="PTHR23520">
    <property type="entry name" value="TRANSPORTER, PUTATIVE (AFU_ORTHOLOGUE AFUA_3G04000)-RELATED"/>
    <property type="match status" value="1"/>
</dbReference>
<dbReference type="InterPro" id="IPR020846">
    <property type="entry name" value="MFS_dom"/>
</dbReference>
<feature type="transmembrane region" description="Helical" evidence="1">
    <location>
        <begin position="142"/>
        <end position="167"/>
    </location>
</feature>
<name>A0A382Q0F0_9ZZZZ</name>
<feature type="transmembrane region" description="Helical" evidence="1">
    <location>
        <begin position="21"/>
        <end position="39"/>
    </location>
</feature>